<sequence length="74" mass="7258">MKEGHVMRDIVETCEIADSELDNISGGLASAGAEVAGHGGAVAIGDVVGTAQSLVPTLPVGQLAGLATVQTSDV</sequence>
<protein>
    <recommendedName>
        <fullName evidence="3">Type A2 lantipeptide</fullName>
    </recommendedName>
</protein>
<evidence type="ECO:0008006" key="3">
    <source>
        <dbReference type="Google" id="ProtNLM"/>
    </source>
</evidence>
<reference evidence="1" key="1">
    <citation type="submission" date="2022-06" db="EMBL/GenBank/DDBJ databases">
        <title>Complete genome sequence of Streptomyces nigrescens HEK616.</title>
        <authorList>
            <person name="Asamizu S."/>
            <person name="Onaka H."/>
        </authorList>
    </citation>
    <scope>NUCLEOTIDE SEQUENCE</scope>
    <source>
        <strain evidence="1">HEK616</strain>
    </source>
</reference>
<evidence type="ECO:0000313" key="1">
    <source>
        <dbReference type="EMBL" id="BDM70821.1"/>
    </source>
</evidence>
<proteinExistence type="predicted"/>
<organism evidence="1 2">
    <name type="scientific">Streptomyces nigrescens</name>
    <dbReference type="NCBI Taxonomy" id="1920"/>
    <lineage>
        <taxon>Bacteria</taxon>
        <taxon>Bacillati</taxon>
        <taxon>Actinomycetota</taxon>
        <taxon>Actinomycetes</taxon>
        <taxon>Kitasatosporales</taxon>
        <taxon>Streptomycetaceae</taxon>
        <taxon>Streptomyces</taxon>
    </lineage>
</organism>
<evidence type="ECO:0000313" key="2">
    <source>
        <dbReference type="Proteomes" id="UP001059597"/>
    </source>
</evidence>
<gene>
    <name evidence="1" type="ORF">HEK616_43080</name>
</gene>
<accession>A0ABN6R0E1</accession>
<keyword evidence="2" id="KW-1185">Reference proteome</keyword>
<dbReference type="EMBL" id="AP026073">
    <property type="protein sequence ID" value="BDM70821.1"/>
    <property type="molecule type" value="Genomic_DNA"/>
</dbReference>
<name>A0ABN6R0E1_STRNI</name>
<dbReference type="Proteomes" id="UP001059597">
    <property type="component" value="Chromosome"/>
</dbReference>